<sequence length="503" mass="58591">MHTAESTAQEINVPAMSSTPKQVPQSCTESMDSQRPTPLNLKPVVIKGILSLPPELFSEIFFLLDAFPDVLSLATTCKTAEWQLRCCSYKRAAKTWKAAFQLLEAQRRTPEWKKRKIVEISERRFEGRPQCTFRFLESNEEQPLTPEPTMCISQPDIMQLRFNHGLVGGWVRKHAEFLSRGIMWRRTLFGIKIDEIDEEAADDERSIPITRSEEARMMDTIYTMIWLQTRIFVYTLLPGQEPQSDTNYAPLFDLTLRECFEIIVLLRVLFMESAIAEPHYISSRFRSPLFSTKHLRVALTVVVNHKLQWLAELVDGRRVGLVRCRRPDPYRVPNTFKKSFDLLASRHHIMRSIFFDENQELLEEFFVDLEAEVLEEYSDPEDDWVDAYPCKRFATGALLGFTIPSAMDKVEAWSYIKEVSDEMQPYPFSGKVLTIRKLSKDGVVTLDNSEDCELYQQGPYDLGRFKNCLDENAEWGIFLRSNMYQLRERSTDREQWRREVAAN</sequence>
<protein>
    <recommendedName>
        <fullName evidence="4">F-box domain-containing protein</fullName>
    </recommendedName>
</protein>
<keyword evidence="3" id="KW-1185">Reference proteome</keyword>
<gene>
    <name evidence="2" type="ORF">BJ508DRAFT_322417</name>
</gene>
<proteinExistence type="predicted"/>
<reference evidence="2 3" key="1">
    <citation type="journal article" date="2018" name="Nat. Ecol. Evol.">
        <title>Pezizomycetes genomes reveal the molecular basis of ectomycorrhizal truffle lifestyle.</title>
        <authorList>
            <person name="Murat C."/>
            <person name="Payen T."/>
            <person name="Noel B."/>
            <person name="Kuo A."/>
            <person name="Morin E."/>
            <person name="Chen J."/>
            <person name="Kohler A."/>
            <person name="Krizsan K."/>
            <person name="Balestrini R."/>
            <person name="Da Silva C."/>
            <person name="Montanini B."/>
            <person name="Hainaut M."/>
            <person name="Levati E."/>
            <person name="Barry K.W."/>
            <person name="Belfiori B."/>
            <person name="Cichocki N."/>
            <person name="Clum A."/>
            <person name="Dockter R.B."/>
            <person name="Fauchery L."/>
            <person name="Guy J."/>
            <person name="Iotti M."/>
            <person name="Le Tacon F."/>
            <person name="Lindquist E.A."/>
            <person name="Lipzen A."/>
            <person name="Malagnac F."/>
            <person name="Mello A."/>
            <person name="Molinier V."/>
            <person name="Miyauchi S."/>
            <person name="Poulain J."/>
            <person name="Riccioni C."/>
            <person name="Rubini A."/>
            <person name="Sitrit Y."/>
            <person name="Splivallo R."/>
            <person name="Traeger S."/>
            <person name="Wang M."/>
            <person name="Zifcakova L."/>
            <person name="Wipf D."/>
            <person name="Zambonelli A."/>
            <person name="Paolocci F."/>
            <person name="Nowrousian M."/>
            <person name="Ottonello S."/>
            <person name="Baldrian P."/>
            <person name="Spatafora J.W."/>
            <person name="Henrissat B."/>
            <person name="Nagy L.G."/>
            <person name="Aury J.M."/>
            <person name="Wincker P."/>
            <person name="Grigoriev I.V."/>
            <person name="Bonfante P."/>
            <person name="Martin F.M."/>
        </authorList>
    </citation>
    <scope>NUCLEOTIDE SEQUENCE [LARGE SCALE GENOMIC DNA]</scope>
    <source>
        <strain evidence="2 3">RN42</strain>
    </source>
</reference>
<feature type="region of interest" description="Disordered" evidence="1">
    <location>
        <begin position="1"/>
        <end position="35"/>
    </location>
</feature>
<evidence type="ECO:0000313" key="3">
    <source>
        <dbReference type="Proteomes" id="UP000275078"/>
    </source>
</evidence>
<dbReference type="AlphaFoldDB" id="A0A3N4II50"/>
<dbReference type="EMBL" id="ML119652">
    <property type="protein sequence ID" value="RPA85823.1"/>
    <property type="molecule type" value="Genomic_DNA"/>
</dbReference>
<name>A0A3N4II50_ASCIM</name>
<dbReference type="CDD" id="cd09917">
    <property type="entry name" value="F-box_SF"/>
    <property type="match status" value="1"/>
</dbReference>
<organism evidence="2 3">
    <name type="scientific">Ascobolus immersus RN42</name>
    <dbReference type="NCBI Taxonomy" id="1160509"/>
    <lineage>
        <taxon>Eukaryota</taxon>
        <taxon>Fungi</taxon>
        <taxon>Dikarya</taxon>
        <taxon>Ascomycota</taxon>
        <taxon>Pezizomycotina</taxon>
        <taxon>Pezizomycetes</taxon>
        <taxon>Pezizales</taxon>
        <taxon>Ascobolaceae</taxon>
        <taxon>Ascobolus</taxon>
    </lineage>
</organism>
<evidence type="ECO:0008006" key="4">
    <source>
        <dbReference type="Google" id="ProtNLM"/>
    </source>
</evidence>
<evidence type="ECO:0000256" key="1">
    <source>
        <dbReference type="SAM" id="MobiDB-lite"/>
    </source>
</evidence>
<evidence type="ECO:0000313" key="2">
    <source>
        <dbReference type="EMBL" id="RPA85823.1"/>
    </source>
</evidence>
<accession>A0A3N4II50</accession>
<dbReference type="Proteomes" id="UP000275078">
    <property type="component" value="Unassembled WGS sequence"/>
</dbReference>